<proteinExistence type="predicted"/>
<protein>
    <submittedName>
        <fullName evidence="2">Uncharacterized protein</fullName>
    </submittedName>
</protein>
<dbReference type="AlphaFoldDB" id="A0A6M3K9F4"/>
<evidence type="ECO:0000313" key="2">
    <source>
        <dbReference type="EMBL" id="QJA78338.1"/>
    </source>
</evidence>
<name>A0A6M3K9F4_9ZZZZ</name>
<evidence type="ECO:0000313" key="1">
    <source>
        <dbReference type="EMBL" id="QJA55383.1"/>
    </source>
</evidence>
<sequence>MNIQKLFKPYIVKRKNGQCQVLIPLVELDELCAKIETLLELDTAQIRFIESKKN</sequence>
<organism evidence="2">
    <name type="scientific">viral metagenome</name>
    <dbReference type="NCBI Taxonomy" id="1070528"/>
    <lineage>
        <taxon>unclassified sequences</taxon>
        <taxon>metagenomes</taxon>
        <taxon>organismal metagenomes</taxon>
    </lineage>
</organism>
<reference evidence="2" key="1">
    <citation type="submission" date="2020-03" db="EMBL/GenBank/DDBJ databases">
        <title>The deep terrestrial virosphere.</title>
        <authorList>
            <person name="Holmfeldt K."/>
            <person name="Nilsson E."/>
            <person name="Simone D."/>
            <person name="Lopez-Fernandez M."/>
            <person name="Wu X."/>
            <person name="de Brujin I."/>
            <person name="Lundin D."/>
            <person name="Andersson A."/>
            <person name="Bertilsson S."/>
            <person name="Dopson M."/>
        </authorList>
    </citation>
    <scope>NUCLEOTIDE SEQUENCE</scope>
    <source>
        <strain evidence="2">MM415A01082</strain>
        <strain evidence="1">MM415B02054</strain>
    </source>
</reference>
<dbReference type="EMBL" id="MT141155">
    <property type="protein sequence ID" value="QJA55383.1"/>
    <property type="molecule type" value="Genomic_DNA"/>
</dbReference>
<gene>
    <name evidence="2" type="ORF">MM415A01082_0004</name>
    <name evidence="1" type="ORF">MM415B02054_0010</name>
</gene>
<dbReference type="EMBL" id="MT142332">
    <property type="protein sequence ID" value="QJA78338.1"/>
    <property type="molecule type" value="Genomic_DNA"/>
</dbReference>
<accession>A0A6M3K9F4</accession>